<evidence type="ECO:0000313" key="2">
    <source>
        <dbReference type="EMBL" id="ONK71516.1"/>
    </source>
</evidence>
<sequence>MVAKDPRKILQLKPLLSKANQFSEKCGSQEHNPKFLNMYCMTCNIEPLCIMCSGSKIESAHRELGHKVVQVQKSTYQNALKAKDVTDCIDGSDIVQCINNHKAVFIIGTRGDPKKHRLFVTEQDCVHCGFALKPTNPQPNAKYCSIECKVKHIENLPAYESTRTDTENLPPPLDLSATTSSQPDNLSLPGLNATTANQPDNLSMSIAPTATSLKCRARMRKGIPRRAPFF</sequence>
<dbReference type="PANTHER" id="PTHR31065">
    <property type="entry name" value="PLATZ TRANSCRIPTION FACTOR FAMILY PROTEIN"/>
    <property type="match status" value="1"/>
</dbReference>
<dbReference type="EMBL" id="CM007384">
    <property type="protein sequence ID" value="ONK71516.1"/>
    <property type="molecule type" value="Genomic_DNA"/>
</dbReference>
<protein>
    <submittedName>
        <fullName evidence="2">Uncharacterized protein</fullName>
    </submittedName>
</protein>
<evidence type="ECO:0000256" key="1">
    <source>
        <dbReference type="SAM" id="MobiDB-lite"/>
    </source>
</evidence>
<dbReference type="OrthoDB" id="1563644at2759"/>
<dbReference type="SUPFAM" id="SSF57845">
    <property type="entry name" value="B-box zinc-binding domain"/>
    <property type="match status" value="1"/>
</dbReference>
<dbReference type="PANTHER" id="PTHR31065:SF39">
    <property type="entry name" value="PLATZ TRANSCRIPTION FACTOR FAMILY PROTEIN"/>
    <property type="match status" value="1"/>
</dbReference>
<keyword evidence="3" id="KW-1185">Reference proteome</keyword>
<reference evidence="3" key="1">
    <citation type="journal article" date="2017" name="Nat. Commun.">
        <title>The asparagus genome sheds light on the origin and evolution of a young Y chromosome.</title>
        <authorList>
            <person name="Harkess A."/>
            <person name="Zhou J."/>
            <person name="Xu C."/>
            <person name="Bowers J.E."/>
            <person name="Van der Hulst R."/>
            <person name="Ayyampalayam S."/>
            <person name="Mercati F."/>
            <person name="Riccardi P."/>
            <person name="McKain M.R."/>
            <person name="Kakrana A."/>
            <person name="Tang H."/>
            <person name="Ray J."/>
            <person name="Groenendijk J."/>
            <person name="Arikit S."/>
            <person name="Mathioni S.M."/>
            <person name="Nakano M."/>
            <person name="Shan H."/>
            <person name="Telgmann-Rauber A."/>
            <person name="Kanno A."/>
            <person name="Yue Z."/>
            <person name="Chen H."/>
            <person name="Li W."/>
            <person name="Chen Y."/>
            <person name="Xu X."/>
            <person name="Zhang Y."/>
            <person name="Luo S."/>
            <person name="Chen H."/>
            <person name="Gao J."/>
            <person name="Mao Z."/>
            <person name="Pires J.C."/>
            <person name="Luo M."/>
            <person name="Kudrna D."/>
            <person name="Wing R.A."/>
            <person name="Meyers B.C."/>
            <person name="Yi K."/>
            <person name="Kong H."/>
            <person name="Lavrijsen P."/>
            <person name="Sunseri F."/>
            <person name="Falavigna A."/>
            <person name="Ye Y."/>
            <person name="Leebens-Mack J.H."/>
            <person name="Chen G."/>
        </authorList>
    </citation>
    <scope>NUCLEOTIDE SEQUENCE [LARGE SCALE GENOMIC DNA]</scope>
    <source>
        <strain evidence="3">cv. DH0086</strain>
    </source>
</reference>
<gene>
    <name evidence="2" type="ORF">A4U43_C04F9450</name>
</gene>
<feature type="compositionally biased region" description="Polar residues" evidence="1">
    <location>
        <begin position="192"/>
        <end position="204"/>
    </location>
</feature>
<evidence type="ECO:0000313" key="3">
    <source>
        <dbReference type="Proteomes" id="UP000243459"/>
    </source>
</evidence>
<name>A0A5P1EZJ0_ASPOF</name>
<accession>A0A5P1EZJ0</accession>
<dbReference type="Proteomes" id="UP000243459">
    <property type="component" value="Chromosome 4"/>
</dbReference>
<proteinExistence type="predicted"/>
<dbReference type="InterPro" id="IPR006734">
    <property type="entry name" value="PLATZ"/>
</dbReference>
<feature type="region of interest" description="Disordered" evidence="1">
    <location>
        <begin position="159"/>
        <end position="204"/>
    </location>
</feature>
<dbReference type="OMA" id="DIVQCIN"/>
<dbReference type="AlphaFoldDB" id="A0A5P1EZJ0"/>
<organism evidence="2 3">
    <name type="scientific">Asparagus officinalis</name>
    <name type="common">Garden asparagus</name>
    <dbReference type="NCBI Taxonomy" id="4686"/>
    <lineage>
        <taxon>Eukaryota</taxon>
        <taxon>Viridiplantae</taxon>
        <taxon>Streptophyta</taxon>
        <taxon>Embryophyta</taxon>
        <taxon>Tracheophyta</taxon>
        <taxon>Spermatophyta</taxon>
        <taxon>Magnoliopsida</taxon>
        <taxon>Liliopsida</taxon>
        <taxon>Asparagales</taxon>
        <taxon>Asparagaceae</taxon>
        <taxon>Asparagoideae</taxon>
        <taxon>Asparagus</taxon>
    </lineage>
</organism>
<feature type="compositionally biased region" description="Polar residues" evidence="1">
    <location>
        <begin position="176"/>
        <end position="185"/>
    </location>
</feature>
<dbReference type="Pfam" id="PF04640">
    <property type="entry name" value="PLATZ"/>
    <property type="match status" value="1"/>
</dbReference>
<dbReference type="Gramene" id="ONK71516">
    <property type="protein sequence ID" value="ONK71516"/>
    <property type="gene ID" value="A4U43_C04F9450"/>
</dbReference>